<reference evidence="1 2" key="1">
    <citation type="journal article" date="2018" name="Genome Biol. Evol.">
        <title>Parallel and Gradual Genome Erosion in the Blattabacterium Endosymbionts of Mastotermes darwiniensis and Cryptocercus Wood Roaches.</title>
        <authorList>
            <person name="Kinjo Y."/>
            <person name="Bourguignon T."/>
            <person name="Tong K.J."/>
            <person name="Kuwahara H."/>
            <person name="Lim S.J."/>
            <person name="Yoon K.B."/>
            <person name="Shigenobu S."/>
            <person name="Park Y.C."/>
            <person name="Nalepa C.A."/>
            <person name="Hongoh Y."/>
            <person name="Ohkuma M."/>
            <person name="Lo N."/>
            <person name="Tokuda G."/>
        </authorList>
    </citation>
    <scope>NUCLEOTIDE SEQUENCE [LARGE SCALE GENOMIC DNA]</scope>
    <source>
        <strain evidence="1 2">CPUsv</strain>
    </source>
</reference>
<keyword evidence="2" id="KW-1185">Reference proteome</keyword>
<dbReference type="Gene3D" id="2.60.120.1140">
    <property type="entry name" value="Protein of unknown function DUF192"/>
    <property type="match status" value="1"/>
</dbReference>
<dbReference type="Proteomes" id="UP000247917">
    <property type="component" value="Chromosome"/>
</dbReference>
<accession>A0ABM6WM14</accession>
<name>A0ABM6WM14_9FLAO</name>
<gene>
    <name evidence="1" type="ORF">DM808_00100</name>
</gene>
<dbReference type="Pfam" id="PF02643">
    <property type="entry name" value="DUF192"/>
    <property type="match status" value="1"/>
</dbReference>
<evidence type="ECO:0000313" key="2">
    <source>
        <dbReference type="Proteomes" id="UP000247917"/>
    </source>
</evidence>
<protein>
    <submittedName>
        <fullName evidence="1">DUF192 domain-containing protein</fullName>
    </submittedName>
</protein>
<dbReference type="PANTHER" id="PTHR37953:SF1">
    <property type="entry name" value="UPF0127 PROTEIN MJ1496"/>
    <property type="match status" value="1"/>
</dbReference>
<organism evidence="1 2">
    <name type="scientific">Blattabacterium punctulatus</name>
    <dbReference type="NCBI Taxonomy" id="164514"/>
    <lineage>
        <taxon>Bacteria</taxon>
        <taxon>Pseudomonadati</taxon>
        <taxon>Bacteroidota</taxon>
        <taxon>Flavobacteriia</taxon>
        <taxon>Flavobacteriales</taxon>
        <taxon>Blattabacteriaceae</taxon>
        <taxon>Blattabacterium</taxon>
    </lineage>
</organism>
<sequence length="166" mass="19850">MKKIKFLLILFFLFSASEKSENEESLFFDVGDQLEIEFLKNGELYMKNENFLIKKIDVELANTPIKIKNGLMYRSSLKENRGMLFLLTNKEDIYQINMKNMRIPLDIIYIDYFNTVFFINKYVYPMNRIEKLNISKIKYILEINAGMSDNWGIKKGKTKIFFNQYK</sequence>
<dbReference type="PANTHER" id="PTHR37953">
    <property type="entry name" value="UPF0127 PROTEIN MJ1496"/>
    <property type="match status" value="1"/>
</dbReference>
<dbReference type="RefSeq" id="WP_110495068.1">
    <property type="nucleotide sequence ID" value="NZ_CP029811.1"/>
</dbReference>
<evidence type="ECO:0000313" key="1">
    <source>
        <dbReference type="EMBL" id="AWU39616.1"/>
    </source>
</evidence>
<dbReference type="InterPro" id="IPR038695">
    <property type="entry name" value="Saro_0823-like_sf"/>
</dbReference>
<proteinExistence type="predicted"/>
<dbReference type="EMBL" id="CP029812">
    <property type="protein sequence ID" value="AWU39616.1"/>
    <property type="molecule type" value="Genomic_DNA"/>
</dbReference>
<dbReference type="InterPro" id="IPR003795">
    <property type="entry name" value="DUF192"/>
</dbReference>